<evidence type="ECO:0000313" key="1">
    <source>
        <dbReference type="EMBL" id="QBK87953.1"/>
    </source>
</evidence>
<name>A0A481YXG1_9VIRU</name>
<sequence>MSLIEQVTQTIIHALTSDLSEFLSDRFGLDSNEVSDAVRDYLGYNSTPVSPIKKSVKASKKSSPPIKAASSGIKTCQFRITRGTKEGQMCGTTIRGSGDFCSKHKNRKTIQTKSKKTSIGNDTNITRNAKAKCWVISGTLFVVKSPRNKTVIGKIAGTKVVSLTDTDKKKVQALKIPIEDTEEEIDE</sequence>
<accession>A0A481YXG1</accession>
<proteinExistence type="predicted"/>
<organism evidence="1">
    <name type="scientific">Marseillevirus LCMAC202</name>
    <dbReference type="NCBI Taxonomy" id="2506606"/>
    <lineage>
        <taxon>Viruses</taxon>
        <taxon>Varidnaviria</taxon>
        <taxon>Bamfordvirae</taxon>
        <taxon>Nucleocytoviricota</taxon>
        <taxon>Megaviricetes</taxon>
        <taxon>Pimascovirales</taxon>
        <taxon>Pimascovirales incertae sedis</taxon>
        <taxon>Marseilleviridae</taxon>
    </lineage>
</organism>
<dbReference type="EMBL" id="MK500372">
    <property type="protein sequence ID" value="QBK87953.1"/>
    <property type="molecule type" value="Genomic_DNA"/>
</dbReference>
<reference evidence="1" key="1">
    <citation type="journal article" date="2019" name="MBio">
        <title>Virus Genomes from Deep Sea Sediments Expand the Ocean Megavirome and Support Independent Origins of Viral Gigantism.</title>
        <authorList>
            <person name="Backstrom D."/>
            <person name="Yutin N."/>
            <person name="Jorgensen S.L."/>
            <person name="Dharamshi J."/>
            <person name="Homa F."/>
            <person name="Zaremba-Niedwiedzka K."/>
            <person name="Spang A."/>
            <person name="Wolf Y.I."/>
            <person name="Koonin E.V."/>
            <person name="Ettema T.J."/>
        </authorList>
    </citation>
    <scope>NUCLEOTIDE SEQUENCE</scope>
</reference>
<gene>
    <name evidence="1" type="ORF">LCMAC202_03140</name>
</gene>
<protein>
    <submittedName>
        <fullName evidence="1">Uncharacterized protein</fullName>
    </submittedName>
</protein>